<dbReference type="CDD" id="cd01085">
    <property type="entry name" value="APP"/>
    <property type="match status" value="1"/>
</dbReference>
<dbReference type="Pfam" id="PF16189">
    <property type="entry name" value="Creatinase_N_2"/>
    <property type="match status" value="1"/>
</dbReference>
<evidence type="ECO:0000256" key="1">
    <source>
        <dbReference type="ARBA" id="ARBA00008766"/>
    </source>
</evidence>
<evidence type="ECO:0000256" key="3">
    <source>
        <dbReference type="ARBA" id="ARBA00022801"/>
    </source>
</evidence>
<dbReference type="RefSeq" id="WP_041503649.1">
    <property type="nucleotide sequence ID" value="NZ_JPIT01000031.1"/>
</dbReference>
<dbReference type="InterPro" id="IPR032416">
    <property type="entry name" value="Peptidase_M24_C"/>
</dbReference>
<dbReference type="EMBL" id="JPIT01000031">
    <property type="protein sequence ID" value="KIO43427.1"/>
    <property type="molecule type" value="Genomic_DNA"/>
</dbReference>
<dbReference type="Gene3D" id="3.90.230.10">
    <property type="entry name" value="Creatinase/methionine aminopeptidase superfamily"/>
    <property type="match status" value="1"/>
</dbReference>
<proteinExistence type="inferred from homology"/>
<dbReference type="AlphaFoldDB" id="A0A0C3RFN4"/>
<keyword evidence="2" id="KW-0479">Metal-binding</keyword>
<dbReference type="GO" id="GO:0046872">
    <property type="term" value="F:metal ion binding"/>
    <property type="evidence" value="ECO:0007669"/>
    <property type="project" value="UniProtKB-KW"/>
</dbReference>
<dbReference type="PANTHER" id="PTHR43763">
    <property type="entry name" value="XAA-PRO AMINOPEPTIDASE 1"/>
    <property type="match status" value="1"/>
</dbReference>
<dbReference type="GO" id="GO:0070006">
    <property type="term" value="F:metalloaminopeptidase activity"/>
    <property type="evidence" value="ECO:0007669"/>
    <property type="project" value="InterPro"/>
</dbReference>
<dbReference type="InterPro" id="IPR000994">
    <property type="entry name" value="Pept_M24"/>
</dbReference>
<dbReference type="Proteomes" id="UP000031980">
    <property type="component" value="Unassembled WGS sequence"/>
</dbReference>
<dbReference type="Pfam" id="PF01321">
    <property type="entry name" value="Creatinase_N"/>
    <property type="match status" value="1"/>
</dbReference>
<reference evidence="8 10" key="1">
    <citation type="submission" date="2014-07" db="EMBL/GenBank/DDBJ databases">
        <title>Porphyromonadaceae bacterium OUH 308042 = ATCC BAA-2681 = DSM 28342 draft genome.</title>
        <authorList>
            <person name="Sydenham T.V."/>
            <person name="Hasman H."/>
            <person name="Justensen U.S."/>
        </authorList>
    </citation>
    <scope>NUCLEOTIDE SEQUENCE [LARGE SCALE GENOMIC DNA]</scope>
    <source>
        <strain evidence="8 10">OUH 308042</strain>
    </source>
</reference>
<dbReference type="Gene3D" id="3.40.350.10">
    <property type="entry name" value="Creatinase/prolidase N-terminal domain"/>
    <property type="match status" value="2"/>
</dbReference>
<evidence type="ECO:0000256" key="2">
    <source>
        <dbReference type="ARBA" id="ARBA00022723"/>
    </source>
</evidence>
<evidence type="ECO:0000259" key="4">
    <source>
        <dbReference type="Pfam" id="PF00557"/>
    </source>
</evidence>
<dbReference type="SUPFAM" id="SSF53092">
    <property type="entry name" value="Creatinase/prolidase N-terminal domain"/>
    <property type="match status" value="1"/>
</dbReference>
<gene>
    <name evidence="8" type="ORF">BA92_03840</name>
    <name evidence="7" type="ORF">IE90_09810</name>
</gene>
<keyword evidence="10" id="KW-1185">Reference proteome</keyword>
<evidence type="ECO:0000313" key="9">
    <source>
        <dbReference type="Proteomes" id="UP000031937"/>
    </source>
</evidence>
<protein>
    <submittedName>
        <fullName evidence="8">Peptidase M24</fullName>
    </submittedName>
</protein>
<dbReference type="Proteomes" id="UP000031937">
    <property type="component" value="Unassembled WGS sequence"/>
</dbReference>
<dbReference type="Pfam" id="PF16188">
    <property type="entry name" value="Peptidase_M24_C"/>
    <property type="match status" value="1"/>
</dbReference>
<keyword evidence="3" id="KW-0378">Hydrolase</keyword>
<evidence type="ECO:0000313" key="7">
    <source>
        <dbReference type="EMBL" id="KIO43427.1"/>
    </source>
</evidence>
<name>A0A0C3RFN4_9PORP</name>
<organism evidence="8 10">
    <name type="scientific">Sanguibacteroides justesenii</name>
    <dbReference type="NCBI Taxonomy" id="1547597"/>
    <lineage>
        <taxon>Bacteria</taxon>
        <taxon>Pseudomonadati</taxon>
        <taxon>Bacteroidota</taxon>
        <taxon>Bacteroidia</taxon>
        <taxon>Bacteroidales</taxon>
        <taxon>Porphyromonadaceae</taxon>
        <taxon>Sanguibacteroides</taxon>
    </lineage>
</organism>
<feature type="domain" description="Creatinase N-terminal" evidence="5">
    <location>
        <begin position="7"/>
        <end position="130"/>
    </location>
</feature>
<dbReference type="InterPro" id="IPR029149">
    <property type="entry name" value="Creatin/AminoP/Spt16_N"/>
</dbReference>
<dbReference type="InterPro" id="IPR036005">
    <property type="entry name" value="Creatinase/aminopeptidase-like"/>
</dbReference>
<dbReference type="SUPFAM" id="SSF55920">
    <property type="entry name" value="Creatinase/aminopeptidase"/>
    <property type="match status" value="1"/>
</dbReference>
<dbReference type="InterPro" id="IPR050422">
    <property type="entry name" value="X-Pro_aminopeptidase_P"/>
</dbReference>
<accession>A0A0C3RFN4</accession>
<reference evidence="7 9" key="2">
    <citation type="submission" date="2014-07" db="EMBL/GenBank/DDBJ databases">
        <title>Porphyromonadaceae bacterium OUH 334697 = ATCC BAA-2682 = DSM 28341 draft genome.</title>
        <authorList>
            <person name="Sydenham T.V."/>
            <person name="Hasman H."/>
            <person name="Justesen U.S."/>
        </authorList>
    </citation>
    <scope>NUCLEOTIDE SEQUENCE [LARGE SCALE GENOMIC DNA]</scope>
    <source>
        <strain evidence="7 9">OUH 334697</strain>
    </source>
</reference>
<dbReference type="Pfam" id="PF00557">
    <property type="entry name" value="Peptidase_M24"/>
    <property type="match status" value="1"/>
</dbReference>
<feature type="domain" description="Peptidase M24 C-terminal" evidence="6">
    <location>
        <begin position="532"/>
        <end position="592"/>
    </location>
</feature>
<evidence type="ECO:0000259" key="6">
    <source>
        <dbReference type="Pfam" id="PF16188"/>
    </source>
</evidence>
<evidence type="ECO:0000313" key="8">
    <source>
        <dbReference type="EMBL" id="KIO45606.1"/>
    </source>
</evidence>
<dbReference type="InterPro" id="IPR033740">
    <property type="entry name" value="Pept_M24B"/>
</dbReference>
<dbReference type="InterPro" id="IPR000587">
    <property type="entry name" value="Creatinase_N"/>
</dbReference>
<comment type="similarity">
    <text evidence="1">Belongs to the peptidase M24B family.</text>
</comment>
<comment type="caution">
    <text evidence="8">The sequence shown here is derived from an EMBL/GenBank/DDBJ whole genome shotgun (WGS) entry which is preliminary data.</text>
</comment>
<evidence type="ECO:0000313" key="10">
    <source>
        <dbReference type="Proteomes" id="UP000031980"/>
    </source>
</evidence>
<evidence type="ECO:0000259" key="5">
    <source>
        <dbReference type="Pfam" id="PF01321"/>
    </source>
</evidence>
<dbReference type="FunFam" id="3.90.230.10:FF:000009">
    <property type="entry name" value="xaa-Pro aminopeptidase 2"/>
    <property type="match status" value="1"/>
</dbReference>
<dbReference type="PANTHER" id="PTHR43763:SF6">
    <property type="entry name" value="XAA-PRO AMINOPEPTIDASE 1"/>
    <property type="match status" value="1"/>
</dbReference>
<dbReference type="GO" id="GO:0005737">
    <property type="term" value="C:cytoplasm"/>
    <property type="evidence" value="ECO:0007669"/>
    <property type="project" value="UniProtKB-ARBA"/>
</dbReference>
<sequence>MTIAEKIAELRRIMDRENIAAYVISGTDPHNSEYLPAPWQQRKWISGFTGSFGTVVVTRDHVGLWTDTRYFIQAEQELSETEIELHKLRIPGAVDYPQWLCEHLQQGENVGIDGFCMSVNDVRTLKDTLALKNIAVCEKTDLLGEIWLDRPAFPQGAITVLPDRYAGETVRNKIKKIREFIISNNGNHILFSALDEIAWLYNIRCNDISYNPVAIAYALIDKEKAHLFVKQDKITPETGSRLCADGVEIHDYHHLFLYLDELKSPADFILDTTTCNYAVYHRICQKFKVKEIVSPIPLLKTVKNETELAGFRLACRKDAVALTKFFYWLENTLATRSVAELEAAAVLQKFRSADSEYVSDSFECISAYGKNAALPHYSATKEHQSEIQAKGLYLVDSGAQYLHGTTDITRTMPVGELTHLEKEDYTLVLKGMINLSRLIFPKGSRGCNIDIVARLPLYMNHRNFGHGTGHGVGYFLNVHEGPQSIRPDLKDQEILPGMVTSNEPGLYREGLHGIRHENLIVCRTDTINEFGEFYKFETITLCYFDTSAILPELLEQEETEWLNLYNERVYRETSPYLSAEEAKWLRDKTNPLKS</sequence>
<dbReference type="OrthoDB" id="9806388at2"/>
<dbReference type="EMBL" id="JPIU01000037">
    <property type="protein sequence ID" value="KIO45606.1"/>
    <property type="molecule type" value="Genomic_DNA"/>
</dbReference>
<feature type="domain" description="Peptidase M24" evidence="4">
    <location>
        <begin position="311"/>
        <end position="522"/>
    </location>
</feature>